<evidence type="ECO:0000313" key="3">
    <source>
        <dbReference type="Proteomes" id="UP000007350"/>
    </source>
</evidence>
<gene>
    <name evidence="2" type="ORF">MOQ_004618</name>
</gene>
<comment type="caution">
    <text evidence="2">The sequence shown here is derived from an EMBL/GenBank/DDBJ whole genome shotgun (WGS) entry which is preliminary data.</text>
</comment>
<dbReference type="Pfam" id="PF22978">
    <property type="entry name" value="HAD_Pex22"/>
    <property type="match status" value="1"/>
</dbReference>
<protein>
    <submittedName>
        <fullName evidence="2">Uncharacterized protein</fullName>
    </submittedName>
</protein>
<dbReference type="EMBL" id="AHKC01010728">
    <property type="protein sequence ID" value="EKF31545.1"/>
    <property type="molecule type" value="Genomic_DNA"/>
</dbReference>
<feature type="transmembrane region" description="Helical" evidence="1">
    <location>
        <begin position="73"/>
        <end position="91"/>
    </location>
</feature>
<keyword evidence="1" id="KW-0472">Membrane</keyword>
<evidence type="ECO:0000313" key="2">
    <source>
        <dbReference type="EMBL" id="EKF31545.1"/>
    </source>
</evidence>
<reference evidence="2 3" key="1">
    <citation type="journal article" date="2012" name="BMC Genomics">
        <title>Comparative genomic analysis of human infective Trypanosoma cruzi lineages with the bat-restricted subspecies T. cruzi marinkellei.</title>
        <authorList>
            <person name="Franzen O."/>
            <person name="Talavera-Lopez C."/>
            <person name="Ochaya S."/>
            <person name="Butler C.E."/>
            <person name="Messenger L.A."/>
            <person name="Lewis M.D."/>
            <person name="Llewellyn M.S."/>
            <person name="Marinkelle C.J."/>
            <person name="Tyler K.M."/>
            <person name="Miles M.A."/>
            <person name="Andersson B."/>
        </authorList>
    </citation>
    <scope>NUCLEOTIDE SEQUENCE [LARGE SCALE GENOMIC DNA]</scope>
    <source>
        <strain evidence="2 3">B7</strain>
    </source>
</reference>
<sequence length="255" mass="28854">MFLFFFNFFTFFLYIFLKVLLIISFSRHTQTFFIVAISFFFTLSIIVLIQNGTRMARKPFFEVIWQSMTASNAWLVFAAAVGAVSIYVFLLKSAPRGNGRVTPSIPDSKDGKPSLLNRMRQQQFKGHRVCIAWEVLADHGQWRDHAKEALVVFAVDMEVYLMCRVNCKEEKNEVLAMLTGISGIVRHRILFCETAKGYESFCRQIKPSLVVIQNEVQASFLSTVLPNVVLVGANVSGSTITCISSIHDLLLQYAA</sequence>
<feature type="transmembrane region" description="Helical" evidence="1">
    <location>
        <begin position="6"/>
        <end position="25"/>
    </location>
</feature>
<accession>K2MWT7</accession>
<proteinExistence type="predicted"/>
<dbReference type="OrthoDB" id="77656at2759"/>
<organism evidence="2 3">
    <name type="scientific">Trypanosoma cruzi marinkellei</name>
    <dbReference type="NCBI Taxonomy" id="85056"/>
    <lineage>
        <taxon>Eukaryota</taxon>
        <taxon>Discoba</taxon>
        <taxon>Euglenozoa</taxon>
        <taxon>Kinetoplastea</taxon>
        <taxon>Metakinetoplastina</taxon>
        <taxon>Trypanosomatida</taxon>
        <taxon>Trypanosomatidae</taxon>
        <taxon>Trypanosoma</taxon>
        <taxon>Schizotrypanum</taxon>
    </lineage>
</organism>
<dbReference type="AlphaFoldDB" id="K2MWT7"/>
<dbReference type="InterPro" id="IPR037485">
    <property type="entry name" value="PEX22"/>
</dbReference>
<feature type="transmembrane region" description="Helical" evidence="1">
    <location>
        <begin position="32"/>
        <end position="53"/>
    </location>
</feature>
<keyword evidence="1" id="KW-1133">Transmembrane helix</keyword>
<name>K2MWT7_TRYCR</name>
<keyword evidence="1" id="KW-0812">Transmembrane</keyword>
<keyword evidence="3" id="KW-1185">Reference proteome</keyword>
<dbReference type="GO" id="GO:0007031">
    <property type="term" value="P:peroxisome organization"/>
    <property type="evidence" value="ECO:0007669"/>
    <property type="project" value="InterPro"/>
</dbReference>
<evidence type="ECO:0000256" key="1">
    <source>
        <dbReference type="SAM" id="Phobius"/>
    </source>
</evidence>
<dbReference type="Proteomes" id="UP000007350">
    <property type="component" value="Unassembled WGS sequence"/>
</dbReference>